<evidence type="ECO:0000256" key="1">
    <source>
        <dbReference type="ARBA" id="ARBA00023121"/>
    </source>
</evidence>
<protein>
    <submittedName>
        <fullName evidence="2">DegV family EDD domain-containing protein</fullName>
    </submittedName>
</protein>
<dbReference type="Pfam" id="PF02645">
    <property type="entry name" value="DegV"/>
    <property type="match status" value="1"/>
</dbReference>
<dbReference type="Proteomes" id="UP000473648">
    <property type="component" value="Unassembled WGS sequence"/>
</dbReference>
<dbReference type="NCBIfam" id="TIGR00762">
    <property type="entry name" value="DegV"/>
    <property type="match status" value="1"/>
</dbReference>
<dbReference type="InterPro" id="IPR003797">
    <property type="entry name" value="DegV"/>
</dbReference>
<name>A0A6L5GRP2_9FIRM</name>
<dbReference type="GO" id="GO:0008289">
    <property type="term" value="F:lipid binding"/>
    <property type="evidence" value="ECO:0007669"/>
    <property type="project" value="UniProtKB-KW"/>
</dbReference>
<dbReference type="PANTHER" id="PTHR33434">
    <property type="entry name" value="DEGV DOMAIN-CONTAINING PROTEIN DR_1986-RELATED"/>
    <property type="match status" value="1"/>
</dbReference>
<organism evidence="2 3">
    <name type="scientific">Candidatus Pseudoramibacter fermentans</name>
    <dbReference type="NCBI Taxonomy" id="2594427"/>
    <lineage>
        <taxon>Bacteria</taxon>
        <taxon>Bacillati</taxon>
        <taxon>Bacillota</taxon>
        <taxon>Clostridia</taxon>
        <taxon>Eubacteriales</taxon>
        <taxon>Eubacteriaceae</taxon>
        <taxon>Pseudoramibacter</taxon>
    </lineage>
</organism>
<dbReference type="InterPro" id="IPR043168">
    <property type="entry name" value="DegV_C"/>
</dbReference>
<proteinExistence type="predicted"/>
<evidence type="ECO:0000313" key="2">
    <source>
        <dbReference type="EMBL" id="MQM72919.1"/>
    </source>
</evidence>
<dbReference type="PANTHER" id="PTHR33434:SF2">
    <property type="entry name" value="FATTY ACID-BINDING PROTEIN TM_1468"/>
    <property type="match status" value="1"/>
</dbReference>
<dbReference type="PROSITE" id="PS51482">
    <property type="entry name" value="DEGV"/>
    <property type="match status" value="1"/>
</dbReference>
<dbReference type="AlphaFoldDB" id="A0A6L5GRP2"/>
<gene>
    <name evidence="2" type="ORF">FRC53_05770</name>
</gene>
<evidence type="ECO:0000313" key="3">
    <source>
        <dbReference type="Proteomes" id="UP000473648"/>
    </source>
</evidence>
<sequence>MTAINSFPDYPARIIIDSCSEVALQSDHHNISLTRVPFKIYIDDDEFVDQDLNRSELIDRMHLSKNKVRTACPSPQAFFDVMDPNAVNFVVTISSKLSSSYNSACLAKSMAEEKGFGDRVYIFDSLSAVSGEDLTALYIIETLKRGFKPNDLFHIVRDYITHMSTYFVLNSFENLVKNGRIKHSVALVGKLLKINPIMKGVNGEIELKEKCRGHKKALFSLAKIISNEVESPQTKNLAITHVNAPETALKLKAAVEKTETPFKSILIFESGGLGTVYADQGGIVIAF</sequence>
<dbReference type="SUPFAM" id="SSF82549">
    <property type="entry name" value="DAK1/DegV-like"/>
    <property type="match status" value="1"/>
</dbReference>
<keyword evidence="3" id="KW-1185">Reference proteome</keyword>
<comment type="caution">
    <text evidence="2">The sequence shown here is derived from an EMBL/GenBank/DDBJ whole genome shotgun (WGS) entry which is preliminary data.</text>
</comment>
<keyword evidence="1" id="KW-0446">Lipid-binding</keyword>
<dbReference type="Gene3D" id="2.20.28.50">
    <property type="entry name" value="degv family protein"/>
    <property type="match status" value="1"/>
</dbReference>
<dbReference type="EMBL" id="VOGB01000004">
    <property type="protein sequence ID" value="MQM72919.1"/>
    <property type="molecule type" value="Genomic_DNA"/>
</dbReference>
<reference evidence="2" key="1">
    <citation type="journal article" date="2020" name="Appl. Environ. Microbiol.">
        <title>Medium-Chain Fatty Acid Synthesis by 'Candidatus Weimeria bifida' gen. nov., sp. nov., and 'Candidatus Pseudoramibacter fermentans' sp. nov.</title>
        <authorList>
            <person name="Scarborough M.J."/>
            <person name="Myers K.S."/>
            <person name="Donohue T.J."/>
            <person name="Noguera D.R."/>
        </authorList>
    </citation>
    <scope>NUCLEOTIDE SEQUENCE</scope>
    <source>
        <strain evidence="2">EUB1.1</strain>
    </source>
</reference>
<dbReference type="Gene3D" id="3.40.50.10440">
    <property type="entry name" value="Dihydroxyacetone kinase, domain 1"/>
    <property type="match status" value="1"/>
</dbReference>
<dbReference type="InterPro" id="IPR050270">
    <property type="entry name" value="DegV_domain_contain"/>
</dbReference>
<dbReference type="Gene3D" id="3.30.1180.10">
    <property type="match status" value="1"/>
</dbReference>
<accession>A0A6L5GRP2</accession>